<organism evidence="1 2">
    <name type="scientific">[Torrubiella] hemipterigena</name>
    <dbReference type="NCBI Taxonomy" id="1531966"/>
    <lineage>
        <taxon>Eukaryota</taxon>
        <taxon>Fungi</taxon>
        <taxon>Dikarya</taxon>
        <taxon>Ascomycota</taxon>
        <taxon>Pezizomycotina</taxon>
        <taxon>Sordariomycetes</taxon>
        <taxon>Hypocreomycetidae</taxon>
        <taxon>Hypocreales</taxon>
        <taxon>Clavicipitaceae</taxon>
        <taxon>Clavicipitaceae incertae sedis</taxon>
        <taxon>'Torrubiella' clade</taxon>
    </lineage>
</organism>
<evidence type="ECO:0000313" key="1">
    <source>
        <dbReference type="EMBL" id="CEJ87324.1"/>
    </source>
</evidence>
<dbReference type="Proteomes" id="UP000039046">
    <property type="component" value="Unassembled WGS sequence"/>
</dbReference>
<dbReference type="HOGENOM" id="CLU_1462324_0_0_1"/>
<protein>
    <submittedName>
        <fullName evidence="1">Uncharacterized protein</fullName>
    </submittedName>
</protein>
<name>A0A0A1T124_9HYPO</name>
<dbReference type="EMBL" id="CDHN01000002">
    <property type="protein sequence ID" value="CEJ87324.1"/>
    <property type="molecule type" value="Genomic_DNA"/>
</dbReference>
<sequence>MHIPALLQRTDELALETTDEISREANLPITETLLMDYRISIFELRQWLDDWSVAEKGPLYWRSTYEPSDAVKEVDPECIPVFEKGADHLCFQTTQSAGLLITYWSFVLELAMGMMGTQLNLPETMRHSSTDALRDADETMQLIVETAPHLSSCFEGVVTVKGPLQVVARYLQFRGRESPSTLLPV</sequence>
<evidence type="ECO:0000313" key="2">
    <source>
        <dbReference type="Proteomes" id="UP000039046"/>
    </source>
</evidence>
<dbReference type="AlphaFoldDB" id="A0A0A1T124"/>
<keyword evidence="2" id="KW-1185">Reference proteome</keyword>
<gene>
    <name evidence="1" type="ORF">VHEMI04379</name>
</gene>
<accession>A0A0A1T124</accession>
<reference evidence="1 2" key="1">
    <citation type="journal article" date="2015" name="Genome Announc.">
        <title>Draft Genome Sequence and Gene Annotation of the Entomopathogenic Fungus Verticillium hemipterigenum.</title>
        <authorList>
            <person name="Horn F."/>
            <person name="Habel A."/>
            <person name="Scharf D.H."/>
            <person name="Dworschak J."/>
            <person name="Brakhage A.A."/>
            <person name="Guthke R."/>
            <person name="Hertweck C."/>
            <person name="Linde J."/>
        </authorList>
    </citation>
    <scope>NUCLEOTIDE SEQUENCE [LARGE SCALE GENOMIC DNA]</scope>
</reference>
<proteinExistence type="predicted"/>
<dbReference type="OrthoDB" id="4491390at2759"/>